<dbReference type="OrthoDB" id="9792439at2"/>
<evidence type="ECO:0000259" key="6">
    <source>
        <dbReference type="Pfam" id="PF03544"/>
    </source>
</evidence>
<dbReference type="Proteomes" id="UP000003277">
    <property type="component" value="Unassembled WGS sequence"/>
</dbReference>
<feature type="chain" id="PRO_5003549177" evidence="5">
    <location>
        <begin position="21"/>
        <end position="232"/>
    </location>
</feature>
<evidence type="ECO:0000256" key="1">
    <source>
        <dbReference type="ARBA" id="ARBA00004167"/>
    </source>
</evidence>
<organism evidence="7 8">
    <name type="scientific">Dialister succinatiphilus YIT 11850</name>
    <dbReference type="NCBI Taxonomy" id="742743"/>
    <lineage>
        <taxon>Bacteria</taxon>
        <taxon>Bacillati</taxon>
        <taxon>Bacillota</taxon>
        <taxon>Negativicutes</taxon>
        <taxon>Veillonellales</taxon>
        <taxon>Veillonellaceae</taxon>
        <taxon>Dialister</taxon>
    </lineage>
</organism>
<evidence type="ECO:0000313" key="8">
    <source>
        <dbReference type="Proteomes" id="UP000003277"/>
    </source>
</evidence>
<evidence type="ECO:0000256" key="5">
    <source>
        <dbReference type="SAM" id="SignalP"/>
    </source>
</evidence>
<dbReference type="STRING" id="742743.HMPREF9453_01771"/>
<evidence type="ECO:0000256" key="2">
    <source>
        <dbReference type="ARBA" id="ARBA00022692"/>
    </source>
</evidence>
<evidence type="ECO:0000256" key="4">
    <source>
        <dbReference type="ARBA" id="ARBA00023136"/>
    </source>
</evidence>
<evidence type="ECO:0000313" key="7">
    <source>
        <dbReference type="EMBL" id="EHO62317.1"/>
    </source>
</evidence>
<keyword evidence="3" id="KW-1133">Transmembrane helix</keyword>
<dbReference type="HOGENOM" id="CLU_1193273_0_0_9"/>
<dbReference type="PATRIC" id="fig|742743.3.peg.1799"/>
<accession>H1D2D3</accession>
<reference evidence="7 8" key="1">
    <citation type="submission" date="2011-11" db="EMBL/GenBank/DDBJ databases">
        <title>The Genome Sequence of Dialister succinatiphilus YIT 11850.</title>
        <authorList>
            <consortium name="The Broad Institute Genome Sequencing Platform"/>
            <person name="Earl A."/>
            <person name="Ward D."/>
            <person name="Feldgarden M."/>
            <person name="Gevers D."/>
            <person name="Morotomi M."/>
            <person name="Young S.K."/>
            <person name="Zeng Q."/>
            <person name="Gargeya S."/>
            <person name="Fitzgerald M."/>
            <person name="Haas B."/>
            <person name="Abouelleil A."/>
            <person name="Alvarado L."/>
            <person name="Arachchi H.M."/>
            <person name="Berlin A."/>
            <person name="Brown A."/>
            <person name="Chapman S.B."/>
            <person name="Dunbar C."/>
            <person name="Gearin G."/>
            <person name="Goldberg J."/>
            <person name="Griggs A."/>
            <person name="Gujja S."/>
            <person name="Heiman D."/>
            <person name="Howarth C."/>
            <person name="Lui A."/>
            <person name="MacDonald P.J.P."/>
            <person name="Montmayeur A."/>
            <person name="Murphy C."/>
            <person name="Neiman D."/>
            <person name="Pearson M."/>
            <person name="Priest M."/>
            <person name="Roberts A."/>
            <person name="Saif S."/>
            <person name="Shea T."/>
            <person name="Sisk P."/>
            <person name="Stolte C."/>
            <person name="Sykes S."/>
            <person name="Wortman J."/>
            <person name="Nusbaum C."/>
            <person name="Birren B."/>
        </authorList>
    </citation>
    <scope>NUCLEOTIDE SEQUENCE [LARGE SCALE GENOMIC DNA]</scope>
    <source>
        <strain evidence="7 8">YIT 11850</strain>
    </source>
</reference>
<name>H1D2D3_9FIRM</name>
<dbReference type="GO" id="GO:0016020">
    <property type="term" value="C:membrane"/>
    <property type="evidence" value="ECO:0007669"/>
    <property type="project" value="UniProtKB-SubCell"/>
</dbReference>
<feature type="domain" description="TonB C-terminal" evidence="6">
    <location>
        <begin position="71"/>
        <end position="130"/>
    </location>
</feature>
<protein>
    <submittedName>
        <fullName evidence="7">TonB family domain-containing protein</fullName>
    </submittedName>
</protein>
<dbReference type="Gene3D" id="3.30.1150.10">
    <property type="match status" value="1"/>
</dbReference>
<keyword evidence="4" id="KW-0472">Membrane</keyword>
<dbReference type="NCBIfam" id="TIGR01352">
    <property type="entry name" value="tonB_Cterm"/>
    <property type="match status" value="1"/>
</dbReference>
<dbReference type="RefSeq" id="WP_008860265.1">
    <property type="nucleotide sequence ID" value="NZ_JH591189.1"/>
</dbReference>
<dbReference type="EMBL" id="ADLT01000057">
    <property type="protein sequence ID" value="EHO62317.1"/>
    <property type="molecule type" value="Genomic_DNA"/>
</dbReference>
<evidence type="ECO:0000256" key="3">
    <source>
        <dbReference type="ARBA" id="ARBA00022989"/>
    </source>
</evidence>
<keyword evidence="2" id="KW-0812">Transmembrane</keyword>
<dbReference type="InterPro" id="IPR037682">
    <property type="entry name" value="TonB_C"/>
</dbReference>
<proteinExistence type="predicted"/>
<dbReference type="AlphaFoldDB" id="H1D2D3"/>
<gene>
    <name evidence="7" type="ORF">HMPREF9453_01771</name>
</gene>
<dbReference type="GO" id="GO:0055085">
    <property type="term" value="P:transmembrane transport"/>
    <property type="evidence" value="ECO:0007669"/>
    <property type="project" value="InterPro"/>
</dbReference>
<comment type="subcellular location">
    <subcellularLocation>
        <location evidence="1">Membrane</location>
        <topology evidence="1">Single-pass membrane protein</topology>
    </subcellularLocation>
</comment>
<dbReference type="Pfam" id="PF03544">
    <property type="entry name" value="TonB_C"/>
    <property type="match status" value="1"/>
</dbReference>
<keyword evidence="5" id="KW-0732">Signal</keyword>
<dbReference type="InterPro" id="IPR006260">
    <property type="entry name" value="TonB/TolA_C"/>
</dbReference>
<comment type="caution">
    <text evidence="7">The sequence shown here is derived from an EMBL/GenBank/DDBJ whole genome shotgun (WGS) entry which is preliminary data.</text>
</comment>
<keyword evidence="8" id="KW-1185">Reference proteome</keyword>
<dbReference type="SUPFAM" id="SSF74653">
    <property type="entry name" value="TolA/TonB C-terminal domain"/>
    <property type="match status" value="1"/>
</dbReference>
<sequence length="232" mass="24924">MKKILISLSLLLTLGLTASAALPKEGVYLDKEGSPITEEQMVPPSVKSTPMLPQSAAVHEALSQLPHAASTVLILSIDEDGAVTHEEIAESSSSLVLDQYAASSAASWTFRPARRGDKDIPLTVRIPVRFMSAMVSVPPAPEKQVMADMKEKEEQAAERSGHPSFTVKLSIDRNGKMSAPPVIEKEGTGLSDADFKILSSYIERSLRQWTFAPAKNPDGEAIDAETAISITV</sequence>
<feature type="signal peptide" evidence="5">
    <location>
        <begin position="1"/>
        <end position="20"/>
    </location>
</feature>